<feature type="domain" description="HTH tetR-type" evidence="3">
    <location>
        <begin position="16"/>
        <end position="76"/>
    </location>
</feature>
<dbReference type="EMBL" id="CAKLDM010000001">
    <property type="protein sequence ID" value="CAH0536195.1"/>
    <property type="molecule type" value="Genomic_DNA"/>
</dbReference>
<evidence type="ECO:0000256" key="1">
    <source>
        <dbReference type="ARBA" id="ARBA00023125"/>
    </source>
</evidence>
<evidence type="ECO:0000313" key="4">
    <source>
        <dbReference type="EMBL" id="CAH0536195.1"/>
    </source>
</evidence>
<gene>
    <name evidence="4" type="ORF">VMF7928_00267</name>
</gene>
<comment type="caution">
    <text evidence="4">The sequence shown here is derived from an EMBL/GenBank/DDBJ whole genome shotgun (WGS) entry which is preliminary data.</text>
</comment>
<name>A0ABN8DZ21_9VIBR</name>
<dbReference type="Gene3D" id="1.10.357.10">
    <property type="entry name" value="Tetracycline Repressor, domain 2"/>
    <property type="match status" value="1"/>
</dbReference>
<dbReference type="InterPro" id="IPR009057">
    <property type="entry name" value="Homeodomain-like_sf"/>
</dbReference>
<dbReference type="PANTHER" id="PTHR43479:SF11">
    <property type="entry name" value="ACREF_ENVCD OPERON REPRESSOR-RELATED"/>
    <property type="match status" value="1"/>
</dbReference>
<sequence length="213" mass="24890">MQVKTKKLGRPVNSEVDMRLQLIKHARQLFLTMPYDKVSIRLVTRKAGASSALIRYYFGDKERLFESTVMSIAEPIFDEVRKSSKCNSYEQFITLATSLFQQIKNTPQLPAFLSNIMQLPPQDFKRVIVEQAFIDLSIELYDEVFSQLSCAGLLRKDMDAKLCRFSWVNFIFFPFIVPRERYGLQDIEMEGQFLDKIFQHNLQLMTHGFILPK</sequence>
<reference evidence="4" key="1">
    <citation type="submission" date="2021-11" db="EMBL/GenBank/DDBJ databases">
        <authorList>
            <person name="Rodrigo-Torres L."/>
            <person name="Arahal R. D."/>
            <person name="Lucena T."/>
        </authorList>
    </citation>
    <scope>NUCLEOTIDE SEQUENCE</scope>
    <source>
        <strain evidence="4">CECT 7928</strain>
    </source>
</reference>
<dbReference type="Proteomes" id="UP000838748">
    <property type="component" value="Unassembled WGS sequence"/>
</dbReference>
<keyword evidence="1 2" id="KW-0238">DNA-binding</keyword>
<dbReference type="RefSeq" id="WP_237359684.1">
    <property type="nucleotide sequence ID" value="NZ_CAKLDM010000001.1"/>
</dbReference>
<evidence type="ECO:0000313" key="5">
    <source>
        <dbReference type="Proteomes" id="UP000838748"/>
    </source>
</evidence>
<proteinExistence type="predicted"/>
<dbReference type="Pfam" id="PF00440">
    <property type="entry name" value="TetR_N"/>
    <property type="match status" value="1"/>
</dbReference>
<feature type="DNA-binding region" description="H-T-H motif" evidence="2">
    <location>
        <begin position="39"/>
        <end position="58"/>
    </location>
</feature>
<dbReference type="InterPro" id="IPR001647">
    <property type="entry name" value="HTH_TetR"/>
</dbReference>
<keyword evidence="5" id="KW-1185">Reference proteome</keyword>
<evidence type="ECO:0000256" key="2">
    <source>
        <dbReference type="PROSITE-ProRule" id="PRU00335"/>
    </source>
</evidence>
<accession>A0ABN8DZ21</accession>
<evidence type="ECO:0000259" key="3">
    <source>
        <dbReference type="PROSITE" id="PS50977"/>
    </source>
</evidence>
<dbReference type="InterPro" id="IPR050624">
    <property type="entry name" value="HTH-type_Tx_Regulator"/>
</dbReference>
<organism evidence="4 5">
    <name type="scientific">Vibrio marisflavi CECT 7928</name>
    <dbReference type="NCBI Taxonomy" id="634439"/>
    <lineage>
        <taxon>Bacteria</taxon>
        <taxon>Pseudomonadati</taxon>
        <taxon>Pseudomonadota</taxon>
        <taxon>Gammaproteobacteria</taxon>
        <taxon>Vibrionales</taxon>
        <taxon>Vibrionaceae</taxon>
        <taxon>Vibrio</taxon>
    </lineage>
</organism>
<dbReference type="PANTHER" id="PTHR43479">
    <property type="entry name" value="ACREF/ENVCD OPERON REPRESSOR-RELATED"/>
    <property type="match status" value="1"/>
</dbReference>
<dbReference type="PROSITE" id="PS50977">
    <property type="entry name" value="HTH_TETR_2"/>
    <property type="match status" value="1"/>
</dbReference>
<protein>
    <recommendedName>
        <fullName evidence="3">HTH tetR-type domain-containing protein</fullName>
    </recommendedName>
</protein>
<dbReference type="SUPFAM" id="SSF46689">
    <property type="entry name" value="Homeodomain-like"/>
    <property type="match status" value="1"/>
</dbReference>